<reference evidence="1" key="1">
    <citation type="submission" date="2017-02" db="UniProtKB">
        <authorList>
            <consortium name="WormBaseParasite"/>
        </authorList>
    </citation>
    <scope>IDENTIFICATION</scope>
</reference>
<accession>A0A0R3XC99</accession>
<protein>
    <submittedName>
        <fullName evidence="1">WD_REPEATS_REGION domain-containing protein</fullName>
    </submittedName>
</protein>
<organism evidence="1">
    <name type="scientific">Hydatigena taeniaeformis</name>
    <name type="common">Feline tapeworm</name>
    <name type="synonym">Taenia taeniaeformis</name>
    <dbReference type="NCBI Taxonomy" id="6205"/>
    <lineage>
        <taxon>Eukaryota</taxon>
        <taxon>Metazoa</taxon>
        <taxon>Spiralia</taxon>
        <taxon>Lophotrochozoa</taxon>
        <taxon>Platyhelminthes</taxon>
        <taxon>Cestoda</taxon>
        <taxon>Eucestoda</taxon>
        <taxon>Cyclophyllidea</taxon>
        <taxon>Taeniidae</taxon>
        <taxon>Hydatigera</taxon>
    </lineage>
</organism>
<dbReference type="WBParaSite" id="TTAC_0001117601-mRNA-1">
    <property type="protein sequence ID" value="TTAC_0001117601-mRNA-1"/>
    <property type="gene ID" value="TTAC_0001117601"/>
</dbReference>
<dbReference type="STRING" id="6205.A0A0R3XC99"/>
<evidence type="ECO:0000313" key="1">
    <source>
        <dbReference type="WBParaSite" id="TTAC_0001117601-mRNA-1"/>
    </source>
</evidence>
<name>A0A0R3XC99_HYDTA</name>
<dbReference type="AlphaFoldDB" id="A0A0R3XC99"/>
<proteinExistence type="predicted"/>
<sequence>LISICGDDVVHLWNIRQKPPDIVHSLHFKLPFQVQKFRASVCASLHLFALTNGEVCDLLAINVAFPILSIADSYVMEEGQIPRCFLPF</sequence>